<dbReference type="Proteomes" id="UP000318704">
    <property type="component" value="Chromosome"/>
</dbReference>
<sequence length="163" mass="18648">MSEQLPNLPELYLVDGPLQLPDLAYSFADDWKTEIYTAKEIGDAILSVPGVKLIHDASPNWDSWVARWEKGGHFIEFDITECEFDPENELRPGLSEHWGGSKFKNHCTVDEILFVWRLIQKKCPGVWLHDTDCRMYNLTIFNELFGQQGRDSDGENVTSTGDV</sequence>
<dbReference type="EMBL" id="CP037920">
    <property type="protein sequence ID" value="QDT99240.1"/>
    <property type="molecule type" value="Genomic_DNA"/>
</dbReference>
<evidence type="ECO:0000313" key="1">
    <source>
        <dbReference type="EMBL" id="QDT99240.1"/>
    </source>
</evidence>
<proteinExistence type="predicted"/>
<organism evidence="1 2">
    <name type="scientific">Gimesia aquarii</name>
    <dbReference type="NCBI Taxonomy" id="2527964"/>
    <lineage>
        <taxon>Bacteria</taxon>
        <taxon>Pseudomonadati</taxon>
        <taxon>Planctomycetota</taxon>
        <taxon>Planctomycetia</taxon>
        <taxon>Planctomycetales</taxon>
        <taxon>Planctomycetaceae</taxon>
        <taxon>Gimesia</taxon>
    </lineage>
</organism>
<dbReference type="KEGG" id="gaw:V144x_47510"/>
<accession>A0A517W1X0</accession>
<evidence type="ECO:0000313" key="2">
    <source>
        <dbReference type="Proteomes" id="UP000318704"/>
    </source>
</evidence>
<gene>
    <name evidence="1" type="ORF">V144x_47510</name>
</gene>
<name>A0A517W1X0_9PLAN</name>
<dbReference type="AlphaFoldDB" id="A0A517W1X0"/>
<protein>
    <submittedName>
        <fullName evidence="1">Uncharacterized protein</fullName>
    </submittedName>
</protein>
<reference evidence="1 2" key="1">
    <citation type="submission" date="2019-03" db="EMBL/GenBank/DDBJ databases">
        <title>Deep-cultivation of Planctomycetes and their phenomic and genomic characterization uncovers novel biology.</title>
        <authorList>
            <person name="Wiegand S."/>
            <person name="Jogler M."/>
            <person name="Boedeker C."/>
            <person name="Pinto D."/>
            <person name="Vollmers J."/>
            <person name="Rivas-Marin E."/>
            <person name="Kohn T."/>
            <person name="Peeters S.H."/>
            <person name="Heuer A."/>
            <person name="Rast P."/>
            <person name="Oberbeckmann S."/>
            <person name="Bunk B."/>
            <person name="Jeske O."/>
            <person name="Meyerdierks A."/>
            <person name="Storesund J.E."/>
            <person name="Kallscheuer N."/>
            <person name="Luecker S."/>
            <person name="Lage O.M."/>
            <person name="Pohl T."/>
            <person name="Merkel B.J."/>
            <person name="Hornburger P."/>
            <person name="Mueller R.-W."/>
            <person name="Bruemmer F."/>
            <person name="Labrenz M."/>
            <person name="Spormann A.M."/>
            <person name="Op den Camp H."/>
            <person name="Overmann J."/>
            <person name="Amann R."/>
            <person name="Jetten M.S.M."/>
            <person name="Mascher T."/>
            <person name="Medema M.H."/>
            <person name="Devos D.P."/>
            <person name="Kaster A.-K."/>
            <person name="Ovreas L."/>
            <person name="Rohde M."/>
            <person name="Galperin M.Y."/>
            <person name="Jogler C."/>
        </authorList>
    </citation>
    <scope>NUCLEOTIDE SEQUENCE [LARGE SCALE GENOMIC DNA]</scope>
    <source>
        <strain evidence="1 2">V144</strain>
    </source>
</reference>
<dbReference type="RefSeq" id="WP_144988564.1">
    <property type="nucleotide sequence ID" value="NZ_CP037920.1"/>
</dbReference>